<proteinExistence type="predicted"/>
<comment type="caution">
    <text evidence="1">The sequence shown here is derived from an EMBL/GenBank/DDBJ whole genome shotgun (WGS) entry which is preliminary data.</text>
</comment>
<dbReference type="AlphaFoldDB" id="A0A4Q1UFI4"/>
<evidence type="ECO:0008006" key="3">
    <source>
        <dbReference type="Google" id="ProtNLM"/>
    </source>
</evidence>
<dbReference type="SUPFAM" id="SSF48295">
    <property type="entry name" value="TrpR-like"/>
    <property type="match status" value="1"/>
</dbReference>
<dbReference type="Proteomes" id="UP000290444">
    <property type="component" value="Unassembled WGS sequence"/>
</dbReference>
<dbReference type="GO" id="GO:0043565">
    <property type="term" value="F:sequence-specific DNA binding"/>
    <property type="evidence" value="ECO:0007669"/>
    <property type="project" value="InterPro"/>
</dbReference>
<dbReference type="GO" id="GO:0006313">
    <property type="term" value="P:DNA transposition"/>
    <property type="evidence" value="ECO:0007669"/>
    <property type="project" value="InterPro"/>
</dbReference>
<dbReference type="InterPro" id="IPR002514">
    <property type="entry name" value="Transposase_8"/>
</dbReference>
<evidence type="ECO:0000313" key="2">
    <source>
        <dbReference type="Proteomes" id="UP000290444"/>
    </source>
</evidence>
<sequence length="87" mass="9818">MTGRRRRRKWTPAEKAWVIAESAESSANISAGARHWGVSRGLLPVWHRQAGLVQAKVAIPISWLKLLGRERGRLRKKASRTAVVLHM</sequence>
<evidence type="ECO:0000313" key="1">
    <source>
        <dbReference type="EMBL" id="RXT33404.1"/>
    </source>
</evidence>
<dbReference type="GO" id="GO:0004803">
    <property type="term" value="F:transposase activity"/>
    <property type="evidence" value="ECO:0007669"/>
    <property type="project" value="InterPro"/>
</dbReference>
<organism evidence="1 2">
    <name type="scientific">Mesorhizobium erdmanii</name>
    <dbReference type="NCBI Taxonomy" id="1777866"/>
    <lineage>
        <taxon>Bacteria</taxon>
        <taxon>Pseudomonadati</taxon>
        <taxon>Pseudomonadota</taxon>
        <taxon>Alphaproteobacteria</taxon>
        <taxon>Hyphomicrobiales</taxon>
        <taxon>Phyllobacteriaceae</taxon>
        <taxon>Mesorhizobium</taxon>
    </lineage>
</organism>
<name>A0A4Q1UFI4_9HYPH</name>
<reference evidence="1 2" key="1">
    <citation type="submission" date="2017-03" db="EMBL/GenBank/DDBJ databases">
        <authorList>
            <person name="Safronova V.I."/>
            <person name="Sazanova A.L."/>
            <person name="Chirak E.R."/>
        </authorList>
    </citation>
    <scope>NUCLEOTIDE SEQUENCE [LARGE SCALE GENOMIC DNA]</scope>
    <source>
        <strain evidence="1 2">Opo-242</strain>
    </source>
</reference>
<dbReference type="InterPro" id="IPR010921">
    <property type="entry name" value="Trp_repressor/repl_initiator"/>
</dbReference>
<accession>A0A4Q1UFI4</accession>
<dbReference type="EMBL" id="MZXX01000049">
    <property type="protein sequence ID" value="RXT33404.1"/>
    <property type="molecule type" value="Genomic_DNA"/>
</dbReference>
<dbReference type="Pfam" id="PF01527">
    <property type="entry name" value="HTH_Tnp_1"/>
    <property type="match status" value="1"/>
</dbReference>
<gene>
    <name evidence="1" type="ORF">B5V01_36035</name>
</gene>
<dbReference type="RefSeq" id="WP_348639478.1">
    <property type="nucleotide sequence ID" value="NZ_MZXX01000049.1"/>
</dbReference>
<protein>
    <recommendedName>
        <fullName evidence="3">Transposase</fullName>
    </recommendedName>
</protein>